<dbReference type="Proteomes" id="UP001056120">
    <property type="component" value="Linkage Group LG17"/>
</dbReference>
<reference evidence="2" key="1">
    <citation type="journal article" date="2022" name="Mol. Ecol. Resour.">
        <title>The genomes of chicory, endive, great burdock and yacon provide insights into Asteraceae palaeo-polyploidization history and plant inulin production.</title>
        <authorList>
            <person name="Fan W."/>
            <person name="Wang S."/>
            <person name="Wang H."/>
            <person name="Wang A."/>
            <person name="Jiang F."/>
            <person name="Liu H."/>
            <person name="Zhao H."/>
            <person name="Xu D."/>
            <person name="Zhang Y."/>
        </authorList>
    </citation>
    <scope>NUCLEOTIDE SEQUENCE [LARGE SCALE GENOMIC DNA]</scope>
    <source>
        <strain evidence="2">cv. Yunnan</strain>
    </source>
</reference>
<evidence type="ECO:0000313" key="2">
    <source>
        <dbReference type="Proteomes" id="UP001056120"/>
    </source>
</evidence>
<organism evidence="1 2">
    <name type="scientific">Smallanthus sonchifolius</name>
    <dbReference type="NCBI Taxonomy" id="185202"/>
    <lineage>
        <taxon>Eukaryota</taxon>
        <taxon>Viridiplantae</taxon>
        <taxon>Streptophyta</taxon>
        <taxon>Embryophyta</taxon>
        <taxon>Tracheophyta</taxon>
        <taxon>Spermatophyta</taxon>
        <taxon>Magnoliopsida</taxon>
        <taxon>eudicotyledons</taxon>
        <taxon>Gunneridae</taxon>
        <taxon>Pentapetalae</taxon>
        <taxon>asterids</taxon>
        <taxon>campanulids</taxon>
        <taxon>Asterales</taxon>
        <taxon>Asteraceae</taxon>
        <taxon>Asteroideae</taxon>
        <taxon>Heliantheae alliance</taxon>
        <taxon>Millerieae</taxon>
        <taxon>Smallanthus</taxon>
    </lineage>
</organism>
<evidence type="ECO:0000313" key="1">
    <source>
        <dbReference type="EMBL" id="KAI3762727.1"/>
    </source>
</evidence>
<reference evidence="1 2" key="2">
    <citation type="journal article" date="2022" name="Mol. Ecol. Resour.">
        <title>The genomes of chicory, endive, great burdock and yacon provide insights into Asteraceae paleo-polyploidization history and plant inulin production.</title>
        <authorList>
            <person name="Fan W."/>
            <person name="Wang S."/>
            <person name="Wang H."/>
            <person name="Wang A."/>
            <person name="Jiang F."/>
            <person name="Liu H."/>
            <person name="Zhao H."/>
            <person name="Xu D."/>
            <person name="Zhang Y."/>
        </authorList>
    </citation>
    <scope>NUCLEOTIDE SEQUENCE [LARGE SCALE GENOMIC DNA]</scope>
    <source>
        <strain evidence="2">cv. Yunnan</strain>
        <tissue evidence="1">Leaves</tissue>
    </source>
</reference>
<gene>
    <name evidence="1" type="ORF">L1987_53168</name>
</gene>
<name>A0ACB9EV59_9ASTR</name>
<dbReference type="EMBL" id="CM042034">
    <property type="protein sequence ID" value="KAI3762727.1"/>
    <property type="molecule type" value="Genomic_DNA"/>
</dbReference>
<comment type="caution">
    <text evidence="1">The sequence shown here is derived from an EMBL/GenBank/DDBJ whole genome shotgun (WGS) entry which is preliminary data.</text>
</comment>
<accession>A0ACB9EV59</accession>
<proteinExistence type="predicted"/>
<sequence>MAEVSYLQLHENDDEHDGFDFLPHTDPNPSPVSHNNDHSILFDRENQVNFVIDMFHQSVEQSQSQSHITNSRDPVGVDNDRDNGDGDNSGFMFSDCWDDFFISRTTITDPSNRSEYPIPNANDDLEWEEIDDHATFNIVSEPEPDPDEQSNALEWEFLDNDSSSSGRPPASLTVVENLSSVVITGEDYENRNTVCAVCKDEIGVGLTAKRLPCDHIYHGDCILPWLEIRNTCPVCRHELLTDDLDYERRKAERGGGD</sequence>
<keyword evidence="2" id="KW-1185">Reference proteome</keyword>
<protein>
    <submittedName>
        <fullName evidence="1">Uncharacterized protein</fullName>
    </submittedName>
</protein>